<name>A0A6B0SGB4_9CETA</name>
<dbReference type="GO" id="GO:0007166">
    <property type="term" value="P:cell surface receptor signaling pathway"/>
    <property type="evidence" value="ECO:0007669"/>
    <property type="project" value="UniProtKB-ARBA"/>
</dbReference>
<evidence type="ECO:0000256" key="2">
    <source>
        <dbReference type="ARBA" id="ARBA00023157"/>
    </source>
</evidence>
<dbReference type="InterPro" id="IPR036179">
    <property type="entry name" value="Ig-like_dom_sf"/>
</dbReference>
<keyword evidence="1" id="KW-0732">Signal</keyword>
<dbReference type="SMART" id="SM00409">
    <property type="entry name" value="IG"/>
    <property type="match status" value="5"/>
</dbReference>
<evidence type="ECO:0000259" key="5">
    <source>
        <dbReference type="PROSITE" id="PS50835"/>
    </source>
</evidence>
<evidence type="ECO:0000313" key="6">
    <source>
        <dbReference type="EMBL" id="MXQ99014.1"/>
    </source>
</evidence>
<dbReference type="FunFam" id="2.60.40.10:FF:000049">
    <property type="entry name" value="Leukocyte immunoglobulin-like receptor subfamily B member 1"/>
    <property type="match status" value="5"/>
</dbReference>
<dbReference type="EMBL" id="VBQZ03000326">
    <property type="protein sequence ID" value="MXQ99014.1"/>
    <property type="molecule type" value="Genomic_DNA"/>
</dbReference>
<evidence type="ECO:0000256" key="1">
    <source>
        <dbReference type="ARBA" id="ARBA00022729"/>
    </source>
</evidence>
<feature type="region of interest" description="Disordered" evidence="4">
    <location>
        <begin position="86"/>
        <end position="117"/>
    </location>
</feature>
<dbReference type="Proteomes" id="UP000322234">
    <property type="component" value="Unassembled WGS sequence"/>
</dbReference>
<evidence type="ECO:0000313" key="7">
    <source>
        <dbReference type="Proteomes" id="UP000322234"/>
    </source>
</evidence>
<protein>
    <recommendedName>
        <fullName evidence="5">Ig-like domain-containing protein</fullName>
    </recommendedName>
</protein>
<proteinExistence type="predicted"/>
<feature type="compositionally biased region" description="Polar residues" evidence="4">
    <location>
        <begin position="91"/>
        <end position="100"/>
    </location>
</feature>
<dbReference type="GO" id="GO:0002764">
    <property type="term" value="P:immune response-regulating signaling pathway"/>
    <property type="evidence" value="ECO:0007669"/>
    <property type="project" value="TreeGrafter"/>
</dbReference>
<evidence type="ECO:0000256" key="3">
    <source>
        <dbReference type="ARBA" id="ARBA00023319"/>
    </source>
</evidence>
<feature type="domain" description="Ig-like" evidence="5">
    <location>
        <begin position="129"/>
        <end position="214"/>
    </location>
</feature>
<dbReference type="PANTHER" id="PTHR11738">
    <property type="entry name" value="MHC CLASS I NK CELL RECEPTOR"/>
    <property type="match status" value="1"/>
</dbReference>
<dbReference type="SUPFAM" id="SSF48726">
    <property type="entry name" value="Immunoglobulin"/>
    <property type="match status" value="5"/>
</dbReference>
<dbReference type="GO" id="GO:0005886">
    <property type="term" value="C:plasma membrane"/>
    <property type="evidence" value="ECO:0007669"/>
    <property type="project" value="TreeGrafter"/>
</dbReference>
<feature type="region of interest" description="Disordered" evidence="4">
    <location>
        <begin position="544"/>
        <end position="564"/>
    </location>
</feature>
<dbReference type="InterPro" id="IPR013783">
    <property type="entry name" value="Ig-like_fold"/>
</dbReference>
<evidence type="ECO:0000256" key="4">
    <source>
        <dbReference type="SAM" id="MobiDB-lite"/>
    </source>
</evidence>
<keyword evidence="2" id="KW-1015">Disulfide bond</keyword>
<dbReference type="PANTHER" id="PTHR11738:SF192">
    <property type="entry name" value="KILLER CELL IMMUNOGLOBULIN-LIKE RECEPTOR-LIKE PROTEIN KIR3DX1-RELATED"/>
    <property type="match status" value="1"/>
</dbReference>
<dbReference type="InterPro" id="IPR003599">
    <property type="entry name" value="Ig_sub"/>
</dbReference>
<dbReference type="InterPro" id="IPR007110">
    <property type="entry name" value="Ig-like_dom"/>
</dbReference>
<comment type="caution">
    <text evidence="6">The sequence shown here is derived from an EMBL/GenBank/DDBJ whole genome shotgun (WGS) entry which is preliminary data.</text>
</comment>
<dbReference type="Pfam" id="PF00047">
    <property type="entry name" value="ig"/>
    <property type="match status" value="3"/>
</dbReference>
<sequence>MQMTLGAGVRPLSVQREPCVLWIPGPPIGLDSHLRSHQRLVQLWTLDLKARCEVWELGARPTECHFYHERGARGCSPQTLPHKLAPGISNWPLTTGSTEPPTRPDPREGSGHQAGPLGPCHTFDVGEYEKLSLSAWPSPVVPLGQTVTLQCHSHSPLERFRLFKRDGKRRLPELQGDHFNNFTLGPVTGEHAGSYTCSEAYWSAPSDPLQIVVSGVFKKPSISAHPGPLVQQGDNVTLRCHSLVMFDKFILHHENSTGHFQRHGEMLTGGYAPADFSIGPMTLVSAGTYRCYGSLRRSPYEWSAPSDPMDIMITGLSKKPSLSAQGGSMVRSGENVTLVCSSESAFDQFHLLREGVNLGRHLAGGQSPRRALQAEFPLGPGTPAHSGVYRCYGSFTRSPYSWSNSSDPLFLSVTEARLPQGHSSQLHLLLRLSVAFIYTSIFLAVLVCHWLPINQGFENLVPFKLSTVGTMWLGSTKRRAEEDNTMRTPGLAQVWTLDMKAQCEVCQLGAEPPSAISIMRGEQEAAPHRPLSYKVVRGLSNQPLTTGSAGAPTKADPRGGSSHQAWPLGPCHRFDVGEYEKPSLSAWPSPVVTLGQTVTLQCHFGPPFVIFRLLKRDGTILPKLPGYHFNTFTTGPVTRKHARSYTCLSLCGPMSVTPCRLWSQMSGEALRWGDSLKLTSSLLLGVFTKPSISAHPEPLMQVGENVTFRFHSSMLHDKFILQEKSSTGHFQRHGEMLTGGHAPADFFIGPMTLARPGTYRCSGSLSQSPYEWSAPSDPVDIIITDECGQTSPFCSLCHRWSGVQSSISPGRE</sequence>
<dbReference type="InterPro" id="IPR050412">
    <property type="entry name" value="Ig-like_Receptors_ImmuneReg"/>
</dbReference>
<reference evidence="6" key="1">
    <citation type="submission" date="2019-10" db="EMBL/GenBank/DDBJ databases">
        <title>The sequence and de novo assembly of the wild yak genome.</title>
        <authorList>
            <person name="Liu Y."/>
        </authorList>
    </citation>
    <scope>NUCLEOTIDE SEQUENCE [LARGE SCALE GENOMIC DNA]</scope>
    <source>
        <strain evidence="6">WY2019</strain>
    </source>
</reference>
<accession>A0A6B0SGB4</accession>
<keyword evidence="3" id="KW-0393">Immunoglobulin domain</keyword>
<dbReference type="Gene3D" id="2.60.40.10">
    <property type="entry name" value="Immunoglobulins"/>
    <property type="match status" value="5"/>
</dbReference>
<dbReference type="AlphaFoldDB" id="A0A6B0SGB4"/>
<keyword evidence="7" id="KW-1185">Reference proteome</keyword>
<gene>
    <name evidence="6" type="ORF">E5288_WYG021877</name>
</gene>
<dbReference type="PROSITE" id="PS50835">
    <property type="entry name" value="IG_LIKE"/>
    <property type="match status" value="1"/>
</dbReference>
<organism evidence="6 7">
    <name type="scientific">Bos mutus</name>
    <name type="common">wild yak</name>
    <dbReference type="NCBI Taxonomy" id="72004"/>
    <lineage>
        <taxon>Eukaryota</taxon>
        <taxon>Metazoa</taxon>
        <taxon>Chordata</taxon>
        <taxon>Craniata</taxon>
        <taxon>Vertebrata</taxon>
        <taxon>Euteleostomi</taxon>
        <taxon>Mammalia</taxon>
        <taxon>Eutheria</taxon>
        <taxon>Laurasiatheria</taxon>
        <taxon>Artiodactyla</taxon>
        <taxon>Ruminantia</taxon>
        <taxon>Pecora</taxon>
        <taxon>Bovidae</taxon>
        <taxon>Bovinae</taxon>
        <taxon>Bos</taxon>
    </lineage>
</organism>
<dbReference type="InterPro" id="IPR013151">
    <property type="entry name" value="Immunoglobulin_dom"/>
</dbReference>